<evidence type="ECO:0000256" key="2">
    <source>
        <dbReference type="ARBA" id="ARBA00022679"/>
    </source>
</evidence>
<comment type="cofactor">
    <cofactor evidence="8">
        <name>Mg(2+)</name>
        <dbReference type="ChEBI" id="CHEBI:18420"/>
    </cofactor>
</comment>
<name>A0ABS7X390_9GAMM</name>
<evidence type="ECO:0000256" key="7">
    <source>
        <dbReference type="ARBA" id="ARBA00023160"/>
    </source>
</evidence>
<comment type="caution">
    <text evidence="10">The sequence shown here is derived from an EMBL/GenBank/DDBJ whole genome shotgun (WGS) entry which is preliminary data.</text>
</comment>
<keyword evidence="6 8" id="KW-0443">Lipid metabolism</keyword>
<dbReference type="EMBL" id="JAERPS020000001">
    <property type="protein sequence ID" value="MBZ9610029.1"/>
    <property type="molecule type" value="Genomic_DNA"/>
</dbReference>
<keyword evidence="7 8" id="KW-0275">Fatty acid biosynthesis</keyword>
<proteinExistence type="inferred from homology"/>
<evidence type="ECO:0000256" key="3">
    <source>
        <dbReference type="ARBA" id="ARBA00022723"/>
    </source>
</evidence>
<dbReference type="Proteomes" id="UP000663814">
    <property type="component" value="Unassembled WGS sequence"/>
</dbReference>
<keyword evidence="4 8" id="KW-0276">Fatty acid metabolism</keyword>
<comment type="catalytic activity">
    <reaction evidence="8">
        <text>apo-[ACP] + CoA = holo-[ACP] + adenosine 3',5'-bisphosphate + H(+)</text>
        <dbReference type="Rhea" id="RHEA:12068"/>
        <dbReference type="Rhea" id="RHEA-COMP:9685"/>
        <dbReference type="Rhea" id="RHEA-COMP:9690"/>
        <dbReference type="ChEBI" id="CHEBI:15378"/>
        <dbReference type="ChEBI" id="CHEBI:29999"/>
        <dbReference type="ChEBI" id="CHEBI:57287"/>
        <dbReference type="ChEBI" id="CHEBI:58343"/>
        <dbReference type="ChEBI" id="CHEBI:64479"/>
        <dbReference type="EC" id="2.7.8.7"/>
    </reaction>
</comment>
<feature type="binding site" evidence="8">
    <location>
        <position position="9"/>
    </location>
    <ligand>
        <name>Mg(2+)</name>
        <dbReference type="ChEBI" id="CHEBI:18420"/>
    </ligand>
</feature>
<keyword evidence="8" id="KW-0963">Cytoplasm</keyword>
<evidence type="ECO:0000256" key="5">
    <source>
        <dbReference type="ARBA" id="ARBA00022842"/>
    </source>
</evidence>
<dbReference type="NCBIfam" id="TIGR00556">
    <property type="entry name" value="pantethn_trn"/>
    <property type="match status" value="1"/>
</dbReference>
<feature type="domain" description="4'-phosphopantetheinyl transferase" evidence="9">
    <location>
        <begin position="5"/>
        <end position="124"/>
    </location>
</feature>
<gene>
    <name evidence="8 10" type="primary">acpS</name>
    <name evidence="10" type="ORF">I4W93_000285</name>
</gene>
<dbReference type="InterPro" id="IPR008278">
    <property type="entry name" value="4-PPantetheinyl_Trfase_dom"/>
</dbReference>
<dbReference type="InterPro" id="IPR004568">
    <property type="entry name" value="Ppantetheine-prot_Trfase_dom"/>
</dbReference>
<dbReference type="Pfam" id="PF01648">
    <property type="entry name" value="ACPS"/>
    <property type="match status" value="1"/>
</dbReference>
<dbReference type="RefSeq" id="WP_205312522.1">
    <property type="nucleotide sequence ID" value="NZ_JAERPS020000001.1"/>
</dbReference>
<evidence type="ECO:0000313" key="11">
    <source>
        <dbReference type="Proteomes" id="UP000663814"/>
    </source>
</evidence>
<comment type="function">
    <text evidence="8">Transfers the 4'-phosphopantetheine moiety from coenzyme A to a Ser of acyl-carrier-protein.</text>
</comment>
<protein>
    <recommendedName>
        <fullName evidence="8">Holo-[acyl-carrier-protein] synthase</fullName>
        <shortName evidence="8">Holo-ACP synthase</shortName>
        <ecNumber evidence="8">2.7.8.7</ecNumber>
    </recommendedName>
    <alternativeName>
        <fullName evidence="8">4'-phosphopantetheinyl transferase AcpS</fullName>
    </alternativeName>
</protein>
<comment type="subcellular location">
    <subcellularLocation>
        <location evidence="8">Cytoplasm</location>
    </subcellularLocation>
</comment>
<accession>A0ABS7X390</accession>
<keyword evidence="5 8" id="KW-0460">Magnesium</keyword>
<dbReference type="InterPro" id="IPR002582">
    <property type="entry name" value="ACPS"/>
</dbReference>
<evidence type="ECO:0000313" key="10">
    <source>
        <dbReference type="EMBL" id="MBZ9610029.1"/>
    </source>
</evidence>
<reference evidence="10 11" key="1">
    <citation type="submission" date="2021-08" db="EMBL/GenBank/DDBJ databases">
        <title>Rheinheimera aquimaris sp. nov., isolated from seawater of the East Sea in Korea.</title>
        <authorList>
            <person name="Kim K.H."/>
            <person name="Wenting R."/>
            <person name="Kim K.R."/>
            <person name="Jeon C.O."/>
        </authorList>
    </citation>
    <scope>NUCLEOTIDE SEQUENCE [LARGE SCALE GENOMIC DNA]</scope>
    <source>
        <strain evidence="10 11">MA-13</strain>
    </source>
</reference>
<evidence type="ECO:0000256" key="1">
    <source>
        <dbReference type="ARBA" id="ARBA00022516"/>
    </source>
</evidence>
<keyword evidence="1 8" id="KW-0444">Lipid biosynthesis</keyword>
<dbReference type="GO" id="GO:0008897">
    <property type="term" value="F:holo-[acyl-carrier-protein] synthase activity"/>
    <property type="evidence" value="ECO:0007669"/>
    <property type="project" value="UniProtKB-EC"/>
</dbReference>
<organism evidence="10 11">
    <name type="scientific">Rheinheimera maricola</name>
    <dbReference type="NCBI Taxonomy" id="2793282"/>
    <lineage>
        <taxon>Bacteria</taxon>
        <taxon>Pseudomonadati</taxon>
        <taxon>Pseudomonadota</taxon>
        <taxon>Gammaproteobacteria</taxon>
        <taxon>Chromatiales</taxon>
        <taxon>Chromatiaceae</taxon>
        <taxon>Rheinheimera</taxon>
    </lineage>
</organism>
<dbReference type="NCBIfam" id="TIGR00516">
    <property type="entry name" value="acpS"/>
    <property type="match status" value="1"/>
</dbReference>
<comment type="similarity">
    <text evidence="8">Belongs to the P-Pant transferase superfamily. AcpS family.</text>
</comment>
<evidence type="ECO:0000256" key="8">
    <source>
        <dbReference type="HAMAP-Rule" id="MF_00101"/>
    </source>
</evidence>
<keyword evidence="2 8" id="KW-0808">Transferase</keyword>
<evidence type="ECO:0000256" key="4">
    <source>
        <dbReference type="ARBA" id="ARBA00022832"/>
    </source>
</evidence>
<dbReference type="InterPro" id="IPR037143">
    <property type="entry name" value="4-PPantetheinyl_Trfase_dom_sf"/>
</dbReference>
<feature type="binding site" evidence="8">
    <location>
        <position position="62"/>
    </location>
    <ligand>
        <name>Mg(2+)</name>
        <dbReference type="ChEBI" id="CHEBI:18420"/>
    </ligand>
</feature>
<sequence length="131" mass="14140">MAIVGLGTDIVEIARIEQSLIRSPALQQRVLTLAEQAIYQQLQQSHPGNAARYFAKRFAAKEAAAKALGTGIGRGVSFQHFSVSNNANGAPQLALTDYAAEYAQQLGVTHIWLSITDEQAYAAATVILERQ</sequence>
<evidence type="ECO:0000256" key="6">
    <source>
        <dbReference type="ARBA" id="ARBA00023098"/>
    </source>
</evidence>
<keyword evidence="11" id="KW-1185">Reference proteome</keyword>
<dbReference type="HAMAP" id="MF_00101">
    <property type="entry name" value="AcpS"/>
    <property type="match status" value="1"/>
</dbReference>
<evidence type="ECO:0000259" key="9">
    <source>
        <dbReference type="Pfam" id="PF01648"/>
    </source>
</evidence>
<keyword evidence="3 8" id="KW-0479">Metal-binding</keyword>
<dbReference type="Gene3D" id="3.90.470.20">
    <property type="entry name" value="4'-phosphopantetheinyl transferase domain"/>
    <property type="match status" value="1"/>
</dbReference>
<dbReference type="SUPFAM" id="SSF56214">
    <property type="entry name" value="4'-phosphopantetheinyl transferase"/>
    <property type="match status" value="1"/>
</dbReference>
<dbReference type="EC" id="2.7.8.7" evidence="8"/>